<name>A0A212UB98_9BACT</name>
<dbReference type="AlphaFoldDB" id="A0A212UB98"/>
<sequence length="36" mass="4201">MWGLNRVCRTSEAHLTKEKKRIRNPTPVAYNVGLFN</sequence>
<accession>A0A212UB98</accession>
<organism evidence="1 2">
    <name type="scientific">Hymenobacter gelipurpurascens</name>
    <dbReference type="NCBI Taxonomy" id="89968"/>
    <lineage>
        <taxon>Bacteria</taxon>
        <taxon>Pseudomonadati</taxon>
        <taxon>Bacteroidota</taxon>
        <taxon>Cytophagia</taxon>
        <taxon>Cytophagales</taxon>
        <taxon>Hymenobacteraceae</taxon>
        <taxon>Hymenobacter</taxon>
    </lineage>
</organism>
<protein>
    <submittedName>
        <fullName evidence="1">Uncharacterized protein</fullName>
    </submittedName>
</protein>
<dbReference type="EMBL" id="FYEW01000002">
    <property type="protein sequence ID" value="SNC75572.1"/>
    <property type="molecule type" value="Genomic_DNA"/>
</dbReference>
<keyword evidence="2" id="KW-1185">Reference proteome</keyword>
<evidence type="ECO:0000313" key="1">
    <source>
        <dbReference type="EMBL" id="SNC75572.1"/>
    </source>
</evidence>
<evidence type="ECO:0000313" key="2">
    <source>
        <dbReference type="Proteomes" id="UP000198131"/>
    </source>
</evidence>
<dbReference type="Proteomes" id="UP000198131">
    <property type="component" value="Unassembled WGS sequence"/>
</dbReference>
<gene>
    <name evidence="1" type="ORF">SAMN06265337_2941</name>
</gene>
<reference evidence="2" key="1">
    <citation type="submission" date="2017-06" db="EMBL/GenBank/DDBJ databases">
        <authorList>
            <person name="Varghese N."/>
            <person name="Submissions S."/>
        </authorList>
    </citation>
    <scope>NUCLEOTIDE SEQUENCE [LARGE SCALE GENOMIC DNA]</scope>
    <source>
        <strain evidence="2">DSM 11116</strain>
    </source>
</reference>
<proteinExistence type="predicted"/>